<feature type="transmembrane region" description="Helical" evidence="1">
    <location>
        <begin position="12"/>
        <end position="32"/>
    </location>
</feature>
<dbReference type="Proteomes" id="UP001372338">
    <property type="component" value="Unassembled WGS sequence"/>
</dbReference>
<evidence type="ECO:0000313" key="3">
    <source>
        <dbReference type="Proteomes" id="UP001372338"/>
    </source>
</evidence>
<name>A0AAN9P796_CROPI</name>
<proteinExistence type="predicted"/>
<keyword evidence="1" id="KW-0472">Membrane</keyword>
<accession>A0AAN9P796</accession>
<comment type="caution">
    <text evidence="2">The sequence shown here is derived from an EMBL/GenBank/DDBJ whole genome shotgun (WGS) entry which is preliminary data.</text>
</comment>
<sequence length="73" mass="8671">MKCSPKLVRYRIYYYTFLNVSGIFSSIFFLYLSLYFSQLQFLPLISGEGIYLSVYLSSFFDSSFICFHCIIIR</sequence>
<evidence type="ECO:0000313" key="2">
    <source>
        <dbReference type="EMBL" id="KAK7287089.1"/>
    </source>
</evidence>
<dbReference type="EMBL" id="JAYWIO010000001">
    <property type="protein sequence ID" value="KAK7287089.1"/>
    <property type="molecule type" value="Genomic_DNA"/>
</dbReference>
<organism evidence="2 3">
    <name type="scientific">Crotalaria pallida</name>
    <name type="common">Smooth rattlebox</name>
    <name type="synonym">Crotalaria striata</name>
    <dbReference type="NCBI Taxonomy" id="3830"/>
    <lineage>
        <taxon>Eukaryota</taxon>
        <taxon>Viridiplantae</taxon>
        <taxon>Streptophyta</taxon>
        <taxon>Embryophyta</taxon>
        <taxon>Tracheophyta</taxon>
        <taxon>Spermatophyta</taxon>
        <taxon>Magnoliopsida</taxon>
        <taxon>eudicotyledons</taxon>
        <taxon>Gunneridae</taxon>
        <taxon>Pentapetalae</taxon>
        <taxon>rosids</taxon>
        <taxon>fabids</taxon>
        <taxon>Fabales</taxon>
        <taxon>Fabaceae</taxon>
        <taxon>Papilionoideae</taxon>
        <taxon>50 kb inversion clade</taxon>
        <taxon>genistoids sensu lato</taxon>
        <taxon>core genistoids</taxon>
        <taxon>Crotalarieae</taxon>
        <taxon>Crotalaria</taxon>
    </lineage>
</organism>
<keyword evidence="3" id="KW-1185">Reference proteome</keyword>
<feature type="transmembrane region" description="Helical" evidence="1">
    <location>
        <begin position="52"/>
        <end position="72"/>
    </location>
</feature>
<evidence type="ECO:0000256" key="1">
    <source>
        <dbReference type="SAM" id="Phobius"/>
    </source>
</evidence>
<gene>
    <name evidence="2" type="ORF">RIF29_00123</name>
</gene>
<dbReference type="AlphaFoldDB" id="A0AAN9P796"/>
<keyword evidence="1" id="KW-0812">Transmembrane</keyword>
<protein>
    <submittedName>
        <fullName evidence="2">Uncharacterized protein</fullName>
    </submittedName>
</protein>
<reference evidence="2 3" key="1">
    <citation type="submission" date="2024-01" db="EMBL/GenBank/DDBJ databases">
        <title>The genomes of 5 underutilized Papilionoideae crops provide insights into root nodulation and disease resistanc.</title>
        <authorList>
            <person name="Yuan L."/>
        </authorList>
    </citation>
    <scope>NUCLEOTIDE SEQUENCE [LARGE SCALE GENOMIC DNA]</scope>
    <source>
        <strain evidence="2">ZHUSHIDOU_FW_LH</strain>
        <tissue evidence="2">Leaf</tissue>
    </source>
</reference>
<keyword evidence="1" id="KW-1133">Transmembrane helix</keyword>